<dbReference type="GO" id="GO:0015074">
    <property type="term" value="P:DNA integration"/>
    <property type="evidence" value="ECO:0007669"/>
    <property type="project" value="InterPro"/>
</dbReference>
<dbReference type="CDD" id="cd00397">
    <property type="entry name" value="DNA_BRE_C"/>
    <property type="match status" value="1"/>
</dbReference>
<sequence length="200" mass="22730">MIAMMADCGLRAMEIGGLLSENVKETTILVNGKGGKERIVFISPALKCILIKFERLKKQNFINKYTASYYFLTYLGSDLSHNALDDEIKLAGKRTCIEGKRVSPHTFRHFYAVQCLLSGIDLYSLSRLNNRLSELSKLASYYYSAKEVTEFARVVLMQSKNVDMDSESISRISVESFKQLIAKVKANKNIRNPFAFIRVF</sequence>
<protein>
    <recommendedName>
        <fullName evidence="2">Tyr recombinase domain-containing protein</fullName>
    </recommendedName>
</protein>
<dbReference type="PROSITE" id="PS51898">
    <property type="entry name" value="TYR_RECOMBINASE"/>
    <property type="match status" value="1"/>
</dbReference>
<accession>A0A0Q3QNR4</accession>
<dbReference type="GO" id="GO:0003677">
    <property type="term" value="F:DNA binding"/>
    <property type="evidence" value="ECO:0007669"/>
    <property type="project" value="InterPro"/>
</dbReference>
<dbReference type="EMBL" id="LJIX01000006">
    <property type="protein sequence ID" value="KQL19248.1"/>
    <property type="molecule type" value="Genomic_DNA"/>
</dbReference>
<organism evidence="3 4">
    <name type="scientific">Cytobacillus solani</name>
    <dbReference type="NCBI Taxonomy" id="1637975"/>
    <lineage>
        <taxon>Bacteria</taxon>
        <taxon>Bacillati</taxon>
        <taxon>Bacillota</taxon>
        <taxon>Bacilli</taxon>
        <taxon>Bacillales</taxon>
        <taxon>Bacillaceae</taxon>
        <taxon>Cytobacillus</taxon>
    </lineage>
</organism>
<evidence type="ECO:0000313" key="3">
    <source>
        <dbReference type="EMBL" id="KQL19248.1"/>
    </source>
</evidence>
<evidence type="ECO:0000256" key="1">
    <source>
        <dbReference type="ARBA" id="ARBA00023172"/>
    </source>
</evidence>
<dbReference type="InterPro" id="IPR013762">
    <property type="entry name" value="Integrase-like_cat_sf"/>
</dbReference>
<dbReference type="STRING" id="1637975.AN957_12130"/>
<comment type="caution">
    <text evidence="3">The sequence shown here is derived from an EMBL/GenBank/DDBJ whole genome shotgun (WGS) entry which is preliminary data.</text>
</comment>
<dbReference type="Gene3D" id="1.10.443.10">
    <property type="entry name" value="Intergrase catalytic core"/>
    <property type="match status" value="1"/>
</dbReference>
<gene>
    <name evidence="3" type="ORF">AN957_12130</name>
</gene>
<dbReference type="AlphaFoldDB" id="A0A0Q3QNR4"/>
<dbReference type="InterPro" id="IPR002104">
    <property type="entry name" value="Integrase_catalytic"/>
</dbReference>
<keyword evidence="4" id="KW-1185">Reference proteome</keyword>
<evidence type="ECO:0000259" key="2">
    <source>
        <dbReference type="PROSITE" id="PS51898"/>
    </source>
</evidence>
<dbReference type="RefSeq" id="WP_056684333.1">
    <property type="nucleotide sequence ID" value="NZ_LJIX01000006.1"/>
</dbReference>
<feature type="domain" description="Tyr recombinase" evidence="2">
    <location>
        <begin position="1"/>
        <end position="157"/>
    </location>
</feature>
<keyword evidence="1" id="KW-0233">DNA recombination</keyword>
<dbReference type="Pfam" id="PF00589">
    <property type="entry name" value="Phage_integrase"/>
    <property type="match status" value="1"/>
</dbReference>
<dbReference type="InterPro" id="IPR011010">
    <property type="entry name" value="DNA_brk_join_enz"/>
</dbReference>
<proteinExistence type="predicted"/>
<dbReference type="Proteomes" id="UP000050996">
    <property type="component" value="Unassembled WGS sequence"/>
</dbReference>
<evidence type="ECO:0000313" key="4">
    <source>
        <dbReference type="Proteomes" id="UP000050996"/>
    </source>
</evidence>
<dbReference type="SUPFAM" id="SSF56349">
    <property type="entry name" value="DNA breaking-rejoining enzymes"/>
    <property type="match status" value="1"/>
</dbReference>
<reference evidence="3 4" key="1">
    <citation type="submission" date="2015-09" db="EMBL/GenBank/DDBJ databases">
        <title>Genome sequencing project for genomic taxonomy and phylogenomics of Bacillus-like bacteria.</title>
        <authorList>
            <person name="Liu B."/>
            <person name="Wang J."/>
            <person name="Zhu Y."/>
            <person name="Liu G."/>
            <person name="Chen Q."/>
            <person name="Chen Z."/>
            <person name="Lan J."/>
            <person name="Che J."/>
            <person name="Ge C."/>
            <person name="Shi H."/>
            <person name="Pan Z."/>
            <person name="Liu X."/>
        </authorList>
    </citation>
    <scope>NUCLEOTIDE SEQUENCE [LARGE SCALE GENOMIC DNA]</scope>
    <source>
        <strain evidence="3 4">FJAT-18043</strain>
    </source>
</reference>
<dbReference type="GO" id="GO:0006310">
    <property type="term" value="P:DNA recombination"/>
    <property type="evidence" value="ECO:0007669"/>
    <property type="project" value="UniProtKB-KW"/>
</dbReference>
<name>A0A0Q3QNR4_9BACI</name>
<dbReference type="PATRIC" id="fig|1637975.4.peg.2238"/>